<keyword evidence="4" id="KW-0813">Transport</keyword>
<comment type="subcellular location">
    <subcellularLocation>
        <location evidence="2">Mitochondrion inner membrane</location>
        <topology evidence="2">Single-pass type II membrane protein</topology>
        <orientation evidence="2">Intermembrane side</orientation>
    </subcellularLocation>
</comment>
<reference evidence="14" key="1">
    <citation type="submission" date="2016-04" db="EMBL/GenBank/DDBJ databases">
        <authorList>
            <person name="Nguyen H.D."/>
            <person name="Samba Siva P."/>
            <person name="Cullis J."/>
            <person name="Levesque C.A."/>
            <person name="Hambleton S."/>
        </authorList>
    </citation>
    <scope>NUCLEOTIDE SEQUENCE</scope>
    <source>
        <strain evidence="14">DAOMC 236422</strain>
    </source>
</reference>
<dbReference type="PANTHER" id="PTHR21622">
    <property type="entry name" value="COILED-COIL-HELIX-COILED-COIL-HELIX DOMAIN CONTAINING 4"/>
    <property type="match status" value="1"/>
</dbReference>
<evidence type="ECO:0000256" key="3">
    <source>
        <dbReference type="ARBA" id="ARBA00013714"/>
    </source>
</evidence>
<sequence length="339" mass="35320">MEEGTISSPNLINLDLGGGEDLGLGWHLALRVATRTSGKFLVGELSSRFLADVSANSAKTCSSSSTRSPTIRSLVDVLYTRAMFTAGTSRLASSSIPRACSGALALRKAATPGRAQARFFNSSGHSSTASSSSSSRIAVVAAGIVGGSALYLTLNGRSRTLELQGGSRPSYSERLTTRSKASSQKSASAEQEDKKALAGEPSNEVEASQGTGAFAASLSSTEAAPEAAEVVVEGSDASSGQAAFNPETGEINWDCPCLGGMAHGSCGEEFKAAFSCFVYSEKEPKGIECVDRFKAMQECFRKHPEEYAEEIADDDRAAAEEADEEEQASSSDGVKSNSD</sequence>
<feature type="compositionally biased region" description="Polar residues" evidence="12">
    <location>
        <begin position="329"/>
        <end position="339"/>
    </location>
</feature>
<evidence type="ECO:0000259" key="13">
    <source>
        <dbReference type="Pfam" id="PF06747"/>
    </source>
</evidence>
<gene>
    <name evidence="14" type="ORF">A4X09_0g22</name>
</gene>
<evidence type="ECO:0000256" key="5">
    <source>
        <dbReference type="ARBA" id="ARBA00022927"/>
    </source>
</evidence>
<evidence type="ECO:0000256" key="8">
    <source>
        <dbReference type="ARBA" id="ARBA00023128"/>
    </source>
</evidence>
<reference evidence="14" key="2">
    <citation type="journal article" date="2019" name="IMA Fungus">
        <title>Genome sequencing and comparison of five Tilletia species to identify candidate genes for the detection of regulated species infecting wheat.</title>
        <authorList>
            <person name="Nguyen H.D.T."/>
            <person name="Sultana T."/>
            <person name="Kesanakurti P."/>
            <person name="Hambleton S."/>
        </authorList>
    </citation>
    <scope>NUCLEOTIDE SEQUENCE</scope>
    <source>
        <strain evidence="14">DAOMC 236422</strain>
    </source>
</reference>
<keyword evidence="5" id="KW-0653">Protein transport</keyword>
<dbReference type="AlphaFoldDB" id="A0A8X7NDZ3"/>
<dbReference type="EMBL" id="LWDG02000001">
    <property type="protein sequence ID" value="KAE8272251.1"/>
    <property type="molecule type" value="Genomic_DNA"/>
</dbReference>
<evidence type="ECO:0000256" key="9">
    <source>
        <dbReference type="ARBA" id="ARBA00023157"/>
    </source>
</evidence>
<accession>A0A8X7NDZ3</accession>
<dbReference type="GO" id="GO:0005743">
    <property type="term" value="C:mitochondrial inner membrane"/>
    <property type="evidence" value="ECO:0007669"/>
    <property type="project" value="UniProtKB-SubCell"/>
</dbReference>
<dbReference type="GO" id="GO:0005758">
    <property type="term" value="C:mitochondrial intermembrane space"/>
    <property type="evidence" value="ECO:0007669"/>
    <property type="project" value="TreeGrafter"/>
</dbReference>
<feature type="region of interest" description="Disordered" evidence="12">
    <location>
        <begin position="162"/>
        <end position="208"/>
    </location>
</feature>
<dbReference type="InterPro" id="IPR010625">
    <property type="entry name" value="CHCH"/>
</dbReference>
<protein>
    <recommendedName>
        <fullName evidence="3">Mitochondrial intermembrane space import and assembly protein 40</fullName>
    </recommendedName>
    <alternativeName>
        <fullName evidence="11">Mitochondrial import inner membrane translocase TIM40</fullName>
    </alternativeName>
</protein>
<feature type="domain" description="CHCH" evidence="13">
    <location>
        <begin position="266"/>
        <end position="302"/>
    </location>
</feature>
<keyword evidence="7" id="KW-0811">Translocation</keyword>
<dbReference type="GO" id="GO:0045041">
    <property type="term" value="P:protein import into mitochondrial intermembrane space"/>
    <property type="evidence" value="ECO:0007669"/>
    <property type="project" value="InterPro"/>
</dbReference>
<evidence type="ECO:0000256" key="2">
    <source>
        <dbReference type="ARBA" id="ARBA00004164"/>
    </source>
</evidence>
<dbReference type="GO" id="GO:0015035">
    <property type="term" value="F:protein-disulfide reductase activity"/>
    <property type="evidence" value="ECO:0007669"/>
    <property type="project" value="InterPro"/>
</dbReference>
<evidence type="ECO:0000313" key="15">
    <source>
        <dbReference type="Proteomes" id="UP000078113"/>
    </source>
</evidence>
<keyword evidence="9" id="KW-1015">Disulfide bond</keyword>
<keyword evidence="15" id="KW-1185">Reference proteome</keyword>
<evidence type="ECO:0000256" key="1">
    <source>
        <dbReference type="ARBA" id="ARBA00001973"/>
    </source>
</evidence>
<keyword evidence="6" id="KW-0560">Oxidoreductase</keyword>
<evidence type="ECO:0000256" key="11">
    <source>
        <dbReference type="ARBA" id="ARBA00033150"/>
    </source>
</evidence>
<evidence type="ECO:0000256" key="12">
    <source>
        <dbReference type="SAM" id="MobiDB-lite"/>
    </source>
</evidence>
<dbReference type="PROSITE" id="PS51808">
    <property type="entry name" value="CHCH"/>
    <property type="match status" value="1"/>
</dbReference>
<feature type="compositionally biased region" description="Low complexity" evidence="12">
    <location>
        <begin position="179"/>
        <end position="189"/>
    </location>
</feature>
<dbReference type="Pfam" id="PF06747">
    <property type="entry name" value="CHCH"/>
    <property type="match status" value="1"/>
</dbReference>
<evidence type="ECO:0000256" key="10">
    <source>
        <dbReference type="ARBA" id="ARBA00023284"/>
    </source>
</evidence>
<dbReference type="InterPro" id="IPR039289">
    <property type="entry name" value="CHCHD4"/>
</dbReference>
<keyword evidence="8" id="KW-0496">Mitochondrion</keyword>
<keyword evidence="10" id="KW-0676">Redox-active center</keyword>
<evidence type="ECO:0000313" key="14">
    <source>
        <dbReference type="EMBL" id="KAE8272251.1"/>
    </source>
</evidence>
<proteinExistence type="predicted"/>
<evidence type="ECO:0000256" key="4">
    <source>
        <dbReference type="ARBA" id="ARBA00022448"/>
    </source>
</evidence>
<organism evidence="14 15">
    <name type="scientific">Tilletia walkeri</name>
    <dbReference type="NCBI Taxonomy" id="117179"/>
    <lineage>
        <taxon>Eukaryota</taxon>
        <taxon>Fungi</taxon>
        <taxon>Dikarya</taxon>
        <taxon>Basidiomycota</taxon>
        <taxon>Ustilaginomycotina</taxon>
        <taxon>Exobasidiomycetes</taxon>
        <taxon>Tilletiales</taxon>
        <taxon>Tilletiaceae</taxon>
        <taxon>Tilletia</taxon>
    </lineage>
</organism>
<comment type="cofactor">
    <cofactor evidence="1">
        <name>Cu(2+)</name>
        <dbReference type="ChEBI" id="CHEBI:29036"/>
    </cofactor>
</comment>
<evidence type="ECO:0000256" key="7">
    <source>
        <dbReference type="ARBA" id="ARBA00023010"/>
    </source>
</evidence>
<comment type="caution">
    <text evidence="14">The sequence shown here is derived from an EMBL/GenBank/DDBJ whole genome shotgun (WGS) entry which is preliminary data.</text>
</comment>
<dbReference type="PANTHER" id="PTHR21622:SF0">
    <property type="entry name" value="COILED-COIL-HELIX-COILED-COIL-HELIX DOMAIN CONTAINING 4"/>
    <property type="match status" value="1"/>
</dbReference>
<dbReference type="Gene3D" id="1.10.287.2900">
    <property type="match status" value="1"/>
</dbReference>
<feature type="region of interest" description="Disordered" evidence="12">
    <location>
        <begin position="310"/>
        <end position="339"/>
    </location>
</feature>
<evidence type="ECO:0000256" key="6">
    <source>
        <dbReference type="ARBA" id="ARBA00023002"/>
    </source>
</evidence>
<name>A0A8X7NDZ3_9BASI</name>
<dbReference type="Proteomes" id="UP000078113">
    <property type="component" value="Unassembled WGS sequence"/>
</dbReference>